<feature type="domain" description="IrrE N-terminal-like" evidence="2">
    <location>
        <begin position="248"/>
        <end position="335"/>
    </location>
</feature>
<dbReference type="GO" id="GO:0003677">
    <property type="term" value="F:DNA binding"/>
    <property type="evidence" value="ECO:0007669"/>
    <property type="project" value="InterPro"/>
</dbReference>
<reference evidence="3 4" key="1">
    <citation type="submission" date="2020-03" db="EMBL/GenBank/DDBJ databases">
        <title>Roseomonas stagni sp. nov., isolated from pond water in Japan.</title>
        <authorList>
            <person name="Furuhata K."/>
            <person name="Miyamoto H."/>
            <person name="Goto K."/>
        </authorList>
    </citation>
    <scope>NUCLEOTIDE SEQUENCE [LARGE SCALE GENOMIC DNA]</scope>
    <source>
        <strain evidence="3 4">PeD5</strain>
    </source>
</reference>
<proteinExistence type="inferred from homology"/>
<accession>A0A6M1LVZ5</accession>
<dbReference type="Pfam" id="PF06114">
    <property type="entry name" value="Peptidase_M78"/>
    <property type="match status" value="1"/>
</dbReference>
<dbReference type="PANTHER" id="PTHR43236">
    <property type="entry name" value="ANTITOXIN HIGA1"/>
    <property type="match status" value="1"/>
</dbReference>
<comment type="similarity">
    <text evidence="1">Belongs to the short-chain fatty acyl-CoA assimilation regulator (ScfR) family.</text>
</comment>
<comment type="caution">
    <text evidence="3">The sequence shown here is derived from an EMBL/GenBank/DDBJ whole genome shotgun (WGS) entry which is preliminary data.</text>
</comment>
<dbReference type="Gene3D" id="1.10.10.2910">
    <property type="match status" value="1"/>
</dbReference>
<dbReference type="SUPFAM" id="SSF47413">
    <property type="entry name" value="lambda repressor-like DNA-binding domains"/>
    <property type="match status" value="1"/>
</dbReference>
<gene>
    <name evidence="3" type="ORF">G3576_29440</name>
</gene>
<evidence type="ECO:0000313" key="3">
    <source>
        <dbReference type="EMBL" id="NGM24152.1"/>
    </source>
</evidence>
<evidence type="ECO:0000313" key="4">
    <source>
        <dbReference type="Proteomes" id="UP000475385"/>
    </source>
</evidence>
<organism evidence="3 4">
    <name type="scientific">Falsiroseomonas algicola</name>
    <dbReference type="NCBI Taxonomy" id="2716930"/>
    <lineage>
        <taxon>Bacteria</taxon>
        <taxon>Pseudomonadati</taxon>
        <taxon>Pseudomonadota</taxon>
        <taxon>Alphaproteobacteria</taxon>
        <taxon>Acetobacterales</taxon>
        <taxon>Roseomonadaceae</taxon>
        <taxon>Falsiroseomonas</taxon>
    </lineage>
</organism>
<keyword evidence="4" id="KW-1185">Reference proteome</keyword>
<dbReference type="Gene3D" id="1.10.260.40">
    <property type="entry name" value="lambda repressor-like DNA-binding domains"/>
    <property type="match status" value="1"/>
</dbReference>
<dbReference type="InterPro" id="IPR052345">
    <property type="entry name" value="Rad_response_metalloprotease"/>
</dbReference>
<dbReference type="CDD" id="cd00093">
    <property type="entry name" value="HTH_XRE"/>
    <property type="match status" value="1"/>
</dbReference>
<sequence length="370" mass="41344">MPESGTFEPNWVSPPGDTIAELLAHRSLSLVDFAERIGTPVATADELARGLVQIDRPLAERLERALGPSATFWINREAQYRADVARLGSRATAAADKAWIQGLPTRDMAAFGWIRATETFADKLAECLRFFAVPNVDAWHRQYGGAAAVAAFRMSSAFESRPGAVSTWLRWAEIVSGRAECRPWAPEKFRAKLDEIRRMTWVKDPSVFLPKLRKICADCGVAVVVARTPNGCPASGATRFLTPDKALMVLSFRYRTDDQFWFTFFHEAGHLLLHGKDALFLEDGSDVTSPEEAEANEFAARLLIPDALLTEFRALRPLPKDIFDFARRAEVAPGMIVGQLQHHNRLGKDRLNYLKRRYSWDAILSDSATP</sequence>
<dbReference type="EMBL" id="JAAIKB010000026">
    <property type="protein sequence ID" value="NGM24152.1"/>
    <property type="molecule type" value="Genomic_DNA"/>
</dbReference>
<evidence type="ECO:0000259" key="2">
    <source>
        <dbReference type="Pfam" id="PF06114"/>
    </source>
</evidence>
<name>A0A6M1LVZ5_9PROT</name>
<dbReference type="InterPro" id="IPR010359">
    <property type="entry name" value="IrrE_HExxH"/>
</dbReference>
<protein>
    <submittedName>
        <fullName evidence="3">ImmA/IrrE family metallo-endopeptidase</fullName>
    </submittedName>
</protein>
<dbReference type="InterPro" id="IPR010982">
    <property type="entry name" value="Lambda_DNA-bd_dom_sf"/>
</dbReference>
<evidence type="ECO:0000256" key="1">
    <source>
        <dbReference type="ARBA" id="ARBA00007227"/>
    </source>
</evidence>
<dbReference type="RefSeq" id="WP_164698067.1">
    <property type="nucleotide sequence ID" value="NZ_JAAIKB010000026.1"/>
</dbReference>
<dbReference type="Proteomes" id="UP000475385">
    <property type="component" value="Unassembled WGS sequence"/>
</dbReference>
<dbReference type="PANTHER" id="PTHR43236:SF2">
    <property type="entry name" value="BLL0069 PROTEIN"/>
    <property type="match status" value="1"/>
</dbReference>
<dbReference type="InterPro" id="IPR001387">
    <property type="entry name" value="Cro/C1-type_HTH"/>
</dbReference>
<dbReference type="AlphaFoldDB" id="A0A6M1LVZ5"/>